<dbReference type="Proteomes" id="UP000031668">
    <property type="component" value="Unassembled WGS sequence"/>
</dbReference>
<name>A0A0C2MPS7_THEKT</name>
<protein>
    <recommendedName>
        <fullName evidence="3">FLYWCH-type domain-containing protein</fullName>
    </recommendedName>
</protein>
<keyword evidence="2" id="KW-1185">Reference proteome</keyword>
<comment type="caution">
    <text evidence="1">The sequence shown here is derived from an EMBL/GenBank/DDBJ whole genome shotgun (WGS) entry which is preliminary data.</text>
</comment>
<dbReference type="AlphaFoldDB" id="A0A0C2MPS7"/>
<reference evidence="1 2" key="1">
    <citation type="journal article" date="2014" name="Genome Biol. Evol.">
        <title>The genome of the myxosporean Thelohanellus kitauei shows adaptations to nutrient acquisition within its fish host.</title>
        <authorList>
            <person name="Yang Y."/>
            <person name="Xiong J."/>
            <person name="Zhou Z."/>
            <person name="Huo F."/>
            <person name="Miao W."/>
            <person name="Ran C."/>
            <person name="Liu Y."/>
            <person name="Zhang J."/>
            <person name="Feng J."/>
            <person name="Wang M."/>
            <person name="Wang M."/>
            <person name="Wang L."/>
            <person name="Yao B."/>
        </authorList>
    </citation>
    <scope>NUCLEOTIDE SEQUENCE [LARGE SCALE GENOMIC DNA]</scope>
    <source>
        <strain evidence="1">Wuqing</strain>
    </source>
</reference>
<organism evidence="1 2">
    <name type="scientific">Thelohanellus kitauei</name>
    <name type="common">Myxosporean</name>
    <dbReference type="NCBI Taxonomy" id="669202"/>
    <lineage>
        <taxon>Eukaryota</taxon>
        <taxon>Metazoa</taxon>
        <taxon>Cnidaria</taxon>
        <taxon>Myxozoa</taxon>
        <taxon>Myxosporea</taxon>
        <taxon>Bivalvulida</taxon>
        <taxon>Platysporina</taxon>
        <taxon>Myxobolidae</taxon>
        <taxon>Thelohanellus</taxon>
    </lineage>
</organism>
<sequence length="106" mass="12330">MSSRLFRREKHGQHKNATYYRCSKYASGYQARLTIRENIISEKGSHRCESQAASHYITHPEIPVDDYINAFLADKSSKHNLGSRDIYCELLISLSEKYVNTPYTLR</sequence>
<evidence type="ECO:0000313" key="2">
    <source>
        <dbReference type="Proteomes" id="UP000031668"/>
    </source>
</evidence>
<evidence type="ECO:0000313" key="1">
    <source>
        <dbReference type="EMBL" id="KII66360.1"/>
    </source>
</evidence>
<accession>A0A0C2MPS7</accession>
<proteinExistence type="predicted"/>
<dbReference type="EMBL" id="JWZT01003547">
    <property type="protein sequence ID" value="KII66360.1"/>
    <property type="molecule type" value="Genomic_DNA"/>
</dbReference>
<dbReference type="OrthoDB" id="124181at2759"/>
<evidence type="ECO:0008006" key="3">
    <source>
        <dbReference type="Google" id="ProtNLM"/>
    </source>
</evidence>
<gene>
    <name evidence="1" type="ORF">RF11_13594</name>
</gene>